<accession>A2BJG5</accession>
<proteinExistence type="predicted"/>
<dbReference type="EMBL" id="CP000493">
    <property type="protein sequence ID" value="ABM80126.1"/>
    <property type="molecule type" value="Genomic_DNA"/>
</dbReference>
<name>A2BJG5_HYPBU</name>
<dbReference type="InterPro" id="IPR006037">
    <property type="entry name" value="RCK_C"/>
</dbReference>
<feature type="transmembrane region" description="Helical" evidence="1">
    <location>
        <begin position="95"/>
        <end position="112"/>
    </location>
</feature>
<evidence type="ECO:0000256" key="1">
    <source>
        <dbReference type="SAM" id="Phobius"/>
    </source>
</evidence>
<feature type="transmembrane region" description="Helical" evidence="1">
    <location>
        <begin position="67"/>
        <end position="89"/>
    </location>
</feature>
<evidence type="ECO:0000313" key="3">
    <source>
        <dbReference type="EMBL" id="ABM80126.1"/>
    </source>
</evidence>
<dbReference type="GO" id="GO:0008324">
    <property type="term" value="F:monoatomic cation transmembrane transporter activity"/>
    <property type="evidence" value="ECO:0007669"/>
    <property type="project" value="InterPro"/>
</dbReference>
<gene>
    <name evidence="3" type="ordered locus">Hbut_0254</name>
</gene>
<dbReference type="EnsemblBacteria" id="ABM80126">
    <property type="protein sequence ID" value="ABM80126"/>
    <property type="gene ID" value="Hbut_0254"/>
</dbReference>
<feature type="transmembrane region" description="Helical" evidence="1">
    <location>
        <begin position="6"/>
        <end position="29"/>
    </location>
</feature>
<evidence type="ECO:0000259" key="2">
    <source>
        <dbReference type="PROSITE" id="PS51202"/>
    </source>
</evidence>
<keyword evidence="1" id="KW-0472">Membrane</keyword>
<organism evidence="3 4">
    <name type="scientific">Hyperthermus butylicus (strain DSM 5456 / JCM 9403 / PLM1-5)</name>
    <dbReference type="NCBI Taxonomy" id="415426"/>
    <lineage>
        <taxon>Archaea</taxon>
        <taxon>Thermoproteota</taxon>
        <taxon>Thermoprotei</taxon>
        <taxon>Desulfurococcales</taxon>
        <taxon>Pyrodictiaceae</taxon>
        <taxon>Hyperthermus</taxon>
    </lineage>
</organism>
<dbReference type="Pfam" id="PF02080">
    <property type="entry name" value="TrkA_C"/>
    <property type="match status" value="1"/>
</dbReference>
<dbReference type="HOGENOM" id="CLU_088248_0_0_2"/>
<dbReference type="KEGG" id="hbu:Hbut_0254"/>
<dbReference type="Gene3D" id="3.30.70.1450">
    <property type="entry name" value="Regulator of K+ conductance, C-terminal domain"/>
    <property type="match status" value="1"/>
</dbReference>
<dbReference type="GO" id="GO:0006813">
    <property type="term" value="P:potassium ion transport"/>
    <property type="evidence" value="ECO:0007669"/>
    <property type="project" value="InterPro"/>
</dbReference>
<protein>
    <recommendedName>
        <fullName evidence="2">RCK C-terminal domain-containing protein</fullName>
    </recommendedName>
</protein>
<keyword evidence="4" id="KW-1185">Reference proteome</keyword>
<dbReference type="InterPro" id="IPR036721">
    <property type="entry name" value="RCK_C_sf"/>
</dbReference>
<sequence length="263" mass="28958">MPLVMVLLTILFSIIIVRIGTVALMMTGLSRDVAVFQAQSAFTGVGFTTSESEYVVSHPVRRRIIRVLMTLGSAGITTAMASLVLTFVGQSAGEAAERAGWLAIGIAGLYLFSRSRVIDRWMSRVIARMLERFTNLRLYDYEQLLGLSKGYSIAMLKVQPGSWLAGRSLRELKLADEGVLVLGIYRRVNGREVYIGAPRGDTVILEGDTLVCYGPEGTLAGLARRLRGPEGDREHLEAVRAEAKRREEVEKELAVVRSTARRA</sequence>
<dbReference type="eggNOG" id="arCOG05758">
    <property type="taxonomic scope" value="Archaea"/>
</dbReference>
<dbReference type="PROSITE" id="PS51202">
    <property type="entry name" value="RCK_C"/>
    <property type="match status" value="1"/>
</dbReference>
<keyword evidence="1" id="KW-0812">Transmembrane</keyword>
<dbReference type="Proteomes" id="UP000002593">
    <property type="component" value="Chromosome"/>
</dbReference>
<evidence type="ECO:0000313" key="4">
    <source>
        <dbReference type="Proteomes" id="UP000002593"/>
    </source>
</evidence>
<reference evidence="3 4" key="1">
    <citation type="journal article" date="2007" name="Archaea">
        <title>The genome of Hyperthermus butylicus: a sulfur-reducing, peptide fermenting, neutrophilic Crenarchaeote growing up to 108 degrees C.</title>
        <authorList>
            <person name="Brugger K."/>
            <person name="Chen L."/>
            <person name="Stark M."/>
            <person name="Zibat A."/>
            <person name="Redder P."/>
            <person name="Ruepp A."/>
            <person name="Awayez M."/>
            <person name="She Q."/>
            <person name="Garrett R.A."/>
            <person name="Klenk H.P."/>
        </authorList>
    </citation>
    <scope>NUCLEOTIDE SEQUENCE [LARGE SCALE GENOMIC DNA]</scope>
    <source>
        <strain evidence="4">DSM 5456 / JCM 9403 / PLM1-5</strain>
    </source>
</reference>
<feature type="domain" description="RCK C-terminal" evidence="2">
    <location>
        <begin position="139"/>
        <end position="228"/>
    </location>
</feature>
<dbReference type="SUPFAM" id="SSF116726">
    <property type="entry name" value="TrkA C-terminal domain-like"/>
    <property type="match status" value="1"/>
</dbReference>
<dbReference type="AlphaFoldDB" id="A2BJG5"/>
<keyword evidence="1" id="KW-1133">Transmembrane helix</keyword>